<proteinExistence type="predicted"/>
<dbReference type="SMART" id="SM00360">
    <property type="entry name" value="RRM"/>
    <property type="match status" value="1"/>
</dbReference>
<evidence type="ECO:0000313" key="6">
    <source>
        <dbReference type="Proteomes" id="UP000077266"/>
    </source>
</evidence>
<feature type="domain" description="RRM" evidence="4">
    <location>
        <begin position="734"/>
        <end position="819"/>
    </location>
</feature>
<feature type="compositionally biased region" description="Pro residues" evidence="3">
    <location>
        <begin position="941"/>
        <end position="950"/>
    </location>
</feature>
<sequence>MHYLNPAVSPLIDSFPTQKQSQSLYNALSPLAQDIPELDAGKSGMNGYHTGQFRPPAPFNGYNNPRPRQQAGPPGSGGAFRDSFSQAHPTAADVFGPAHIAVQQPQHLAHGDALSPTRMYEFDIATLSGLPSAKGHFGGVPLTQDARFGSGSSLLQSQQVQISKSSHVPAAQPPQQQQQQPPFMAAPNFTMPNGIPPPPPQPQFPAHPSAVQAAGPNLPPAGQNASGEEISTIFVVGFPEDMQEREFQNMFTFSKGFEAATLKIPNKDSNAYGAATAQQANPQQRQNGFGSFSAGQMGFGSDGYAAEAQWPPTHPDDHFGRPPDHAPTAQAPTMPPRKQIIGFAKFKTRVEALEARDVLQGRRVDIEKGAVLKAEMAKKNLHTKRGVGPLGLPMSLVGAGATVGPDTLAGLAGINGLVSPHALGNSEALTQRERELGALGAMGLASVAPRPRERDEVEEKLRRATLAGPPGVPVALVRREEERRRENDAAKLRQNAAAYDAWNSVPAQPPRPQGGTVVSPAETAAMASFPFPPPTTGPAPLGGAAMASLSSQDVFAPAGTAATWGLAPGKPERFMSRSGRPPSESESSPPADETNFPPYMTASMMGMEAPSNTAFSPTGPPSQLPSIPTSSSARSYSPPSGDQNAGGDTRSVLTSSNSSVVGSQSSENEEMGRSVVSNGTNNDTTSPQPASPASGGSSITTNMNPRPNVSDQNPPVRPLHPSTTSALTPTAQINTLYVGNLPTSPPPGYPPNQLEESLRTLFQRCTGYRKLCFRQKSNGPMCFVEFDDVQYASKAMNDLYGDTLGGLVKNGIRLSYSKNPLGVRTQPVGGTVSPVNGRLDQPHPGPIGIQEVFQSGRHMSPVHSPPPTSLPMEIGHGRPRGDDAYGGFAASPPSRFFPSPPPGPHPRPAFGPPQQPQFVRPNAFGGLSTNVFGPIGTFSPASPPPMPQGIPPSALHDTIDERFMSPRDLAPHAMTPSPGLEVARAA</sequence>
<dbReference type="STRING" id="1314781.A0A165QXD1"/>
<feature type="region of interest" description="Disordered" evidence="3">
    <location>
        <begin position="495"/>
        <end position="518"/>
    </location>
</feature>
<dbReference type="OrthoDB" id="431169at2759"/>
<feature type="region of interest" description="Disordered" evidence="3">
    <location>
        <begin position="37"/>
        <end position="84"/>
    </location>
</feature>
<feature type="compositionally biased region" description="Low complexity" evidence="3">
    <location>
        <begin position="686"/>
        <end position="698"/>
    </location>
</feature>
<feature type="compositionally biased region" description="Low complexity" evidence="3">
    <location>
        <begin position="157"/>
        <end position="193"/>
    </location>
</feature>
<accession>A0A165QXD1</accession>
<evidence type="ECO:0000256" key="3">
    <source>
        <dbReference type="SAM" id="MobiDB-lite"/>
    </source>
</evidence>
<organism evidence="5 6">
    <name type="scientific">Exidia glandulosa HHB12029</name>
    <dbReference type="NCBI Taxonomy" id="1314781"/>
    <lineage>
        <taxon>Eukaryota</taxon>
        <taxon>Fungi</taxon>
        <taxon>Dikarya</taxon>
        <taxon>Basidiomycota</taxon>
        <taxon>Agaricomycotina</taxon>
        <taxon>Agaricomycetes</taxon>
        <taxon>Auriculariales</taxon>
        <taxon>Exidiaceae</taxon>
        <taxon>Exidia</taxon>
    </lineage>
</organism>
<feature type="compositionally biased region" description="Low complexity" evidence="3">
    <location>
        <begin position="651"/>
        <end position="666"/>
    </location>
</feature>
<dbReference type="PANTHER" id="PTHR10501">
    <property type="entry name" value="U1 SMALL NUCLEAR RIBONUCLEOPROTEIN A/U2 SMALL NUCLEAR RIBONUCLEOPROTEIN B"/>
    <property type="match status" value="1"/>
</dbReference>
<keyword evidence="1 2" id="KW-0694">RNA-binding</keyword>
<gene>
    <name evidence="5" type="ORF">EXIGLDRAFT_19068</name>
</gene>
<feature type="compositionally biased region" description="Polar residues" evidence="3">
    <location>
        <begin position="276"/>
        <end position="294"/>
    </location>
</feature>
<dbReference type="Gene3D" id="3.30.70.330">
    <property type="match status" value="2"/>
</dbReference>
<dbReference type="GO" id="GO:0003723">
    <property type="term" value="F:RNA binding"/>
    <property type="evidence" value="ECO:0007669"/>
    <property type="project" value="UniProtKB-UniRule"/>
</dbReference>
<reference evidence="5 6" key="1">
    <citation type="journal article" date="2016" name="Mol. Biol. Evol.">
        <title>Comparative Genomics of Early-Diverging Mushroom-Forming Fungi Provides Insights into the Origins of Lignocellulose Decay Capabilities.</title>
        <authorList>
            <person name="Nagy L.G."/>
            <person name="Riley R."/>
            <person name="Tritt A."/>
            <person name="Adam C."/>
            <person name="Daum C."/>
            <person name="Floudas D."/>
            <person name="Sun H."/>
            <person name="Yadav J.S."/>
            <person name="Pangilinan J."/>
            <person name="Larsson K.H."/>
            <person name="Matsuura K."/>
            <person name="Barry K."/>
            <person name="Labutti K."/>
            <person name="Kuo R."/>
            <person name="Ohm R.A."/>
            <person name="Bhattacharya S.S."/>
            <person name="Shirouzu T."/>
            <person name="Yoshinaga Y."/>
            <person name="Martin F.M."/>
            <person name="Grigoriev I.V."/>
            <person name="Hibbett D.S."/>
        </authorList>
    </citation>
    <scope>NUCLEOTIDE SEQUENCE [LARGE SCALE GENOMIC DNA]</scope>
    <source>
        <strain evidence="5 6">HHB12029</strain>
    </source>
</reference>
<evidence type="ECO:0000256" key="2">
    <source>
        <dbReference type="PROSITE-ProRule" id="PRU00176"/>
    </source>
</evidence>
<feature type="region of interest" description="Disordered" evidence="3">
    <location>
        <begin position="930"/>
        <end position="986"/>
    </location>
</feature>
<evidence type="ECO:0000256" key="1">
    <source>
        <dbReference type="ARBA" id="ARBA00022884"/>
    </source>
</evidence>
<dbReference type="InterPro" id="IPR000504">
    <property type="entry name" value="RRM_dom"/>
</dbReference>
<dbReference type="Pfam" id="PF00076">
    <property type="entry name" value="RRM_1"/>
    <property type="match status" value="1"/>
</dbReference>
<dbReference type="InParanoid" id="A0A165QXD1"/>
<evidence type="ECO:0000313" key="5">
    <source>
        <dbReference type="EMBL" id="KZW04198.1"/>
    </source>
</evidence>
<dbReference type="Proteomes" id="UP000077266">
    <property type="component" value="Unassembled WGS sequence"/>
</dbReference>
<feature type="compositionally biased region" description="Low complexity" evidence="3">
    <location>
        <begin position="576"/>
        <end position="590"/>
    </location>
</feature>
<feature type="compositionally biased region" description="Pro residues" evidence="3">
    <location>
        <begin position="194"/>
        <end position="205"/>
    </location>
</feature>
<feature type="region of interest" description="Disordered" evidence="3">
    <location>
        <begin position="562"/>
        <end position="727"/>
    </location>
</feature>
<keyword evidence="6" id="KW-1185">Reference proteome</keyword>
<protein>
    <recommendedName>
        <fullName evidence="4">RRM domain-containing protein</fullName>
    </recommendedName>
</protein>
<feature type="compositionally biased region" description="Polar residues" evidence="3">
    <location>
        <begin position="699"/>
        <end position="713"/>
    </location>
</feature>
<evidence type="ECO:0000259" key="4">
    <source>
        <dbReference type="PROSITE" id="PS50102"/>
    </source>
</evidence>
<feature type="compositionally biased region" description="Basic and acidic residues" evidence="3">
    <location>
        <begin position="314"/>
        <end position="324"/>
    </location>
</feature>
<name>A0A165QXD1_EXIGL</name>
<dbReference type="InterPro" id="IPR035979">
    <property type="entry name" value="RBD_domain_sf"/>
</dbReference>
<dbReference type="InterPro" id="IPR012677">
    <property type="entry name" value="Nucleotide-bd_a/b_plait_sf"/>
</dbReference>
<dbReference type="SUPFAM" id="SSF54928">
    <property type="entry name" value="RNA-binding domain, RBD"/>
    <property type="match status" value="1"/>
</dbReference>
<feature type="compositionally biased region" description="Pro residues" evidence="3">
    <location>
        <begin position="898"/>
        <end position="915"/>
    </location>
</feature>
<feature type="compositionally biased region" description="Polar residues" evidence="3">
    <location>
        <begin position="675"/>
        <end position="685"/>
    </location>
</feature>
<feature type="compositionally biased region" description="Low complexity" evidence="3">
    <location>
        <begin position="625"/>
        <end position="640"/>
    </location>
</feature>
<dbReference type="EMBL" id="KV425882">
    <property type="protein sequence ID" value="KZW04198.1"/>
    <property type="molecule type" value="Genomic_DNA"/>
</dbReference>
<dbReference type="PROSITE" id="PS50102">
    <property type="entry name" value="RRM"/>
    <property type="match status" value="1"/>
</dbReference>
<dbReference type="AlphaFoldDB" id="A0A165QXD1"/>
<feature type="region of interest" description="Disordered" evidence="3">
    <location>
        <begin position="157"/>
        <end position="224"/>
    </location>
</feature>
<feature type="region of interest" description="Disordered" evidence="3">
    <location>
        <begin position="274"/>
        <end position="336"/>
    </location>
</feature>
<feature type="region of interest" description="Disordered" evidence="3">
    <location>
        <begin position="897"/>
        <end position="917"/>
    </location>
</feature>